<evidence type="ECO:0000256" key="3">
    <source>
        <dbReference type="ARBA" id="ARBA00022821"/>
    </source>
</evidence>
<dbReference type="EMBL" id="JARPOI010000001">
    <property type="protein sequence ID" value="KAJ9189111.1"/>
    <property type="molecule type" value="Genomic_DNA"/>
</dbReference>
<feature type="region of interest" description="Disordered" evidence="6">
    <location>
        <begin position="107"/>
        <end position="253"/>
    </location>
</feature>
<feature type="domain" description="SHSP" evidence="8">
    <location>
        <begin position="13"/>
        <end position="117"/>
    </location>
</feature>
<dbReference type="PROSITE" id="PS01031">
    <property type="entry name" value="SHSP"/>
    <property type="match status" value="1"/>
</dbReference>
<evidence type="ECO:0000313" key="9">
    <source>
        <dbReference type="EMBL" id="KAJ9189111.1"/>
    </source>
</evidence>
<sequence>MDSRQQRTAAAERVYEDFEPSMDWLREPGADTLRVYLPGFKREQMKVQVTPTRSLKISGERPLTDSNKWSRFRKEIPIDSNYDHNEIGAKFEKGLLFIRHPKIIVPANEPQEMIKPSMEPPKPPPTEAPKPPKPPQEKAQPPAEPPKLKKQPSNVQQPKKQTAPAETSKPETKIEPSKPEKPINTEPQAAGTPNIGMDKQSSGKADGVGNGNSVSQQMIEKEKVTSKHEQKDKSNGIADAGRDMTTTSTSTKQEKLADYVQDKTAKNGVGTGIVRGSNYEFATEIFKQVFGEMVMEMKKQKDMKNWLLFVLLLVLGLFAIRYLIKSDK</sequence>
<dbReference type="SUPFAM" id="SSF49764">
    <property type="entry name" value="HSP20-like chaperones"/>
    <property type="match status" value="1"/>
</dbReference>
<feature type="compositionally biased region" description="Basic and acidic residues" evidence="6">
    <location>
        <begin position="168"/>
        <end position="183"/>
    </location>
</feature>
<comment type="similarity">
    <text evidence="4 5">Belongs to the small heat shock protein (HSP20) family.</text>
</comment>
<dbReference type="PANTHER" id="PTHR43670:SF73">
    <property type="entry name" value="INACTIVE PROTEIN RESTRICTED TEV MOVEMENT 2-LIKE"/>
    <property type="match status" value="1"/>
</dbReference>
<feature type="compositionally biased region" description="Pro residues" evidence="6">
    <location>
        <begin position="118"/>
        <end position="134"/>
    </location>
</feature>
<reference evidence="9" key="1">
    <citation type="journal article" date="2023" name="Plant Biotechnol. J.">
        <title>Chromosome-level wild Hevea brasiliensis genome provides new tools for genomic-assisted breeding and valuable loci to elevate rubber yield.</title>
        <authorList>
            <person name="Cheng H."/>
            <person name="Song X."/>
            <person name="Hu Y."/>
            <person name="Wu T."/>
            <person name="Yang Q."/>
            <person name="An Z."/>
            <person name="Feng S."/>
            <person name="Deng Z."/>
            <person name="Wu W."/>
            <person name="Zeng X."/>
            <person name="Tu M."/>
            <person name="Wang X."/>
            <person name="Huang H."/>
        </authorList>
    </citation>
    <scope>NUCLEOTIDE SEQUENCE</scope>
    <source>
        <strain evidence="9">MT/VB/25A 57/8</strain>
    </source>
</reference>
<keyword evidence="7" id="KW-0472">Membrane</keyword>
<evidence type="ECO:0000256" key="6">
    <source>
        <dbReference type="SAM" id="MobiDB-lite"/>
    </source>
</evidence>
<feature type="transmembrane region" description="Helical" evidence="7">
    <location>
        <begin position="305"/>
        <end position="324"/>
    </location>
</feature>
<evidence type="ECO:0000256" key="5">
    <source>
        <dbReference type="RuleBase" id="RU003616"/>
    </source>
</evidence>
<comment type="caution">
    <text evidence="9">The sequence shown here is derived from an EMBL/GenBank/DDBJ whole genome shotgun (WGS) entry which is preliminary data.</text>
</comment>
<dbReference type="InterPro" id="IPR002068">
    <property type="entry name" value="A-crystallin/Hsp20_dom"/>
</dbReference>
<evidence type="ECO:0000256" key="4">
    <source>
        <dbReference type="PROSITE-ProRule" id="PRU00285"/>
    </source>
</evidence>
<keyword evidence="10" id="KW-1185">Reference proteome</keyword>
<evidence type="ECO:0000256" key="7">
    <source>
        <dbReference type="SAM" id="Phobius"/>
    </source>
</evidence>
<dbReference type="Proteomes" id="UP001174677">
    <property type="component" value="Chromosome 1"/>
</dbReference>
<dbReference type="CDD" id="cd06464">
    <property type="entry name" value="ACD_sHsps-like"/>
    <property type="match status" value="1"/>
</dbReference>
<evidence type="ECO:0000256" key="2">
    <source>
        <dbReference type="ARBA" id="ARBA00022475"/>
    </source>
</evidence>
<dbReference type="PANTHER" id="PTHR43670">
    <property type="entry name" value="HEAT SHOCK PROTEIN 26"/>
    <property type="match status" value="1"/>
</dbReference>
<keyword evidence="7" id="KW-0812">Transmembrane</keyword>
<dbReference type="Gene3D" id="2.60.40.790">
    <property type="match status" value="1"/>
</dbReference>
<keyword evidence="2" id="KW-1003">Cell membrane</keyword>
<feature type="compositionally biased region" description="Basic and acidic residues" evidence="6">
    <location>
        <begin position="219"/>
        <end position="234"/>
    </location>
</feature>
<protein>
    <recommendedName>
        <fullName evidence="8">SHSP domain-containing protein</fullName>
    </recommendedName>
</protein>
<dbReference type="Pfam" id="PF00011">
    <property type="entry name" value="HSP20"/>
    <property type="match status" value="1"/>
</dbReference>
<organism evidence="9 10">
    <name type="scientific">Hevea brasiliensis</name>
    <name type="common">Para rubber tree</name>
    <name type="synonym">Siphonia brasiliensis</name>
    <dbReference type="NCBI Taxonomy" id="3981"/>
    <lineage>
        <taxon>Eukaryota</taxon>
        <taxon>Viridiplantae</taxon>
        <taxon>Streptophyta</taxon>
        <taxon>Embryophyta</taxon>
        <taxon>Tracheophyta</taxon>
        <taxon>Spermatophyta</taxon>
        <taxon>Magnoliopsida</taxon>
        <taxon>eudicotyledons</taxon>
        <taxon>Gunneridae</taxon>
        <taxon>Pentapetalae</taxon>
        <taxon>rosids</taxon>
        <taxon>fabids</taxon>
        <taxon>Malpighiales</taxon>
        <taxon>Euphorbiaceae</taxon>
        <taxon>Crotonoideae</taxon>
        <taxon>Micrandreae</taxon>
        <taxon>Hevea</taxon>
    </lineage>
</organism>
<keyword evidence="3" id="KW-0611">Plant defense</keyword>
<evidence type="ECO:0000256" key="1">
    <source>
        <dbReference type="ARBA" id="ARBA00004162"/>
    </source>
</evidence>
<name>A0ABQ9NBU7_HEVBR</name>
<proteinExistence type="inferred from homology"/>
<dbReference type="InterPro" id="IPR008978">
    <property type="entry name" value="HSP20-like_chaperone"/>
</dbReference>
<comment type="subcellular location">
    <subcellularLocation>
        <location evidence="1">Cell membrane</location>
        <topology evidence="1">Single-pass membrane protein</topology>
    </subcellularLocation>
</comment>
<evidence type="ECO:0000259" key="8">
    <source>
        <dbReference type="PROSITE" id="PS01031"/>
    </source>
</evidence>
<evidence type="ECO:0000313" key="10">
    <source>
        <dbReference type="Proteomes" id="UP001174677"/>
    </source>
</evidence>
<gene>
    <name evidence="9" type="ORF">P3X46_000442</name>
</gene>
<accession>A0ABQ9NBU7</accession>
<keyword evidence="7" id="KW-1133">Transmembrane helix</keyword>